<protein>
    <submittedName>
        <fullName evidence="1">Uncharacterized protein</fullName>
    </submittedName>
</protein>
<reference evidence="1 2" key="1">
    <citation type="submission" date="2017-07" db="EMBL/GenBank/DDBJ databases">
        <title>Genomes of Fischerella (Mastigocladus) sp. strains.</title>
        <authorList>
            <person name="Miller S.R."/>
        </authorList>
    </citation>
    <scope>NUCLEOTIDE SEQUENCE [LARGE SCALE GENOMIC DNA]</scope>
    <source>
        <strain evidence="1 2">CCMEE 5330</strain>
    </source>
</reference>
<evidence type="ECO:0000313" key="2">
    <source>
        <dbReference type="Proteomes" id="UP000234966"/>
    </source>
</evidence>
<evidence type="ECO:0000313" key="1">
    <source>
        <dbReference type="EMBL" id="PMB48403.1"/>
    </source>
</evidence>
<dbReference type="EMBL" id="NMQI01000029">
    <property type="protein sequence ID" value="PMB48403.1"/>
    <property type="molecule type" value="Genomic_DNA"/>
</dbReference>
<name>A0A2N6MNP4_9CYAN</name>
<comment type="caution">
    <text evidence="1">The sequence shown here is derived from an EMBL/GenBank/DDBJ whole genome shotgun (WGS) entry which is preliminary data.</text>
</comment>
<sequence length="190" mass="21041">MNTLRLPLPINETLLLMPTRTLYWERTRTLFAAELRLAGVPSDEAALERLRRAVDHTQPQRIIMLGSWFEARRADLPPLLLVWLEQGRKLHQVGGRVTTLNDLACISYTGGPTPGPHFILWDRPVQPAIGYALAPHNRPALLDGEPVPCFVVGAALGLLPYLSDAPFEHPPYPTPSDDAAVYPISADTLL</sequence>
<organism evidence="1 2">
    <name type="scientific">Fischerella thermalis CCMEE 5330</name>
    <dbReference type="NCBI Taxonomy" id="2019670"/>
    <lineage>
        <taxon>Bacteria</taxon>
        <taxon>Bacillati</taxon>
        <taxon>Cyanobacteriota</taxon>
        <taxon>Cyanophyceae</taxon>
        <taxon>Nostocales</taxon>
        <taxon>Hapalosiphonaceae</taxon>
        <taxon>Fischerella</taxon>
    </lineage>
</organism>
<proteinExistence type="predicted"/>
<dbReference type="Proteomes" id="UP000234966">
    <property type="component" value="Unassembled WGS sequence"/>
</dbReference>
<accession>A0A2N6MNP4</accession>
<gene>
    <name evidence="1" type="ORF">CEN41_01375</name>
</gene>
<dbReference type="AlphaFoldDB" id="A0A2N6MNP4"/>